<dbReference type="Pfam" id="PF01300">
    <property type="entry name" value="Sua5_yciO_yrdC"/>
    <property type="match status" value="1"/>
</dbReference>
<evidence type="ECO:0000256" key="11">
    <source>
        <dbReference type="ARBA" id="ARBA00029774"/>
    </source>
</evidence>
<comment type="function">
    <text evidence="13">Required for the formation of a threonylcarbamoyl group on adenosine at position 37 (t(6)A37) in tRNAs that read codons beginning with adenine.</text>
</comment>
<keyword evidence="9 13" id="KW-0547">Nucleotide-binding</keyword>
<dbReference type="InterPro" id="IPR006070">
    <property type="entry name" value="Sua5-like_dom"/>
</dbReference>
<dbReference type="Gene3D" id="3.90.870.10">
    <property type="entry name" value="DHBP synthase"/>
    <property type="match status" value="1"/>
</dbReference>
<comment type="subcellular location">
    <subcellularLocation>
        <location evidence="1 13">Cytoplasm</location>
    </subcellularLocation>
</comment>
<evidence type="ECO:0000256" key="2">
    <source>
        <dbReference type="ARBA" id="ARBA00007663"/>
    </source>
</evidence>
<keyword evidence="8 13" id="KW-0548">Nucleotidyltransferase</keyword>
<comment type="similarity">
    <text evidence="2 13">Belongs to the SUA5 family.</text>
</comment>
<dbReference type="RefSeq" id="WP_323738091.1">
    <property type="nucleotide sequence ID" value="NZ_CP112932.1"/>
</dbReference>
<sequence>MYELIKAANIIKQGGVVAFPTETVYGLGADATNEQAVQKIFQIKNRPQINPLIVHVTNIAQAESIAHFNEDAYTLSQFWPGPLTIIVSLKPGHRIANSVLAGLSTIAIRVPAHDLARQLIDLTNCPIAAPSANPSGYISATNAGHVATDFADTEVFVINDNNPLAILGLESTIIDTTTATPTILRYGFITPETIELALGKKIINLLPPQHVIKAPGMLDKHYAPKTKLRLNADNMTANEIGLNFGNSNLDGSYTINLSKTGNMTEAAANLYNFLRILDNYSLNNSITQIAVATIPNHGIGLAINDRLKRAAFC</sequence>
<evidence type="ECO:0000256" key="9">
    <source>
        <dbReference type="ARBA" id="ARBA00022741"/>
    </source>
</evidence>
<proteinExistence type="inferred from homology"/>
<keyword evidence="16" id="KW-1185">Reference proteome</keyword>
<name>A0ABZ0UTE2_9RICK</name>
<dbReference type="InterPro" id="IPR005145">
    <property type="entry name" value="Sua5_C"/>
</dbReference>
<keyword evidence="6 13" id="KW-0808">Transferase</keyword>
<keyword evidence="5 13" id="KW-0963">Cytoplasm</keyword>
<evidence type="ECO:0000256" key="1">
    <source>
        <dbReference type="ARBA" id="ARBA00004496"/>
    </source>
</evidence>
<keyword evidence="10 13" id="KW-0067">ATP-binding</keyword>
<evidence type="ECO:0000313" key="16">
    <source>
        <dbReference type="Proteomes" id="UP001326613"/>
    </source>
</evidence>
<evidence type="ECO:0000259" key="14">
    <source>
        <dbReference type="PROSITE" id="PS51163"/>
    </source>
</evidence>
<dbReference type="PROSITE" id="PS51163">
    <property type="entry name" value="YRDC"/>
    <property type="match status" value="1"/>
</dbReference>
<dbReference type="InterPro" id="IPR050156">
    <property type="entry name" value="TC-AMP_synthase_SUA5"/>
</dbReference>
<dbReference type="PANTHER" id="PTHR17490">
    <property type="entry name" value="SUA5"/>
    <property type="match status" value="1"/>
</dbReference>
<dbReference type="Gene3D" id="3.40.50.11030">
    <property type="entry name" value="Threonylcarbamoyl-AMP synthase, C-terminal domain"/>
    <property type="match status" value="1"/>
</dbReference>
<keyword evidence="7 13" id="KW-0819">tRNA processing</keyword>
<comment type="catalytic activity">
    <reaction evidence="12 13">
        <text>L-threonine + hydrogencarbonate + ATP = L-threonylcarbamoyladenylate + diphosphate + H2O</text>
        <dbReference type="Rhea" id="RHEA:36407"/>
        <dbReference type="ChEBI" id="CHEBI:15377"/>
        <dbReference type="ChEBI" id="CHEBI:17544"/>
        <dbReference type="ChEBI" id="CHEBI:30616"/>
        <dbReference type="ChEBI" id="CHEBI:33019"/>
        <dbReference type="ChEBI" id="CHEBI:57926"/>
        <dbReference type="ChEBI" id="CHEBI:73682"/>
        <dbReference type="EC" id="2.7.7.87"/>
    </reaction>
</comment>
<dbReference type="SUPFAM" id="SSF55821">
    <property type="entry name" value="YrdC/RibB"/>
    <property type="match status" value="1"/>
</dbReference>
<evidence type="ECO:0000256" key="12">
    <source>
        <dbReference type="ARBA" id="ARBA00048366"/>
    </source>
</evidence>
<evidence type="ECO:0000256" key="3">
    <source>
        <dbReference type="ARBA" id="ARBA00012584"/>
    </source>
</evidence>
<dbReference type="PIRSF" id="PIRSF004930">
    <property type="entry name" value="Tln_factor_SUA5"/>
    <property type="match status" value="1"/>
</dbReference>
<evidence type="ECO:0000313" key="15">
    <source>
        <dbReference type="EMBL" id="WPY01310.1"/>
    </source>
</evidence>
<reference evidence="15 16" key="1">
    <citation type="submission" date="2022-10" db="EMBL/GenBank/DDBJ databases">
        <title>Host association and intracellularity evolved multiple times independently in the Rickettsiales.</title>
        <authorList>
            <person name="Castelli M."/>
            <person name="Nardi T."/>
            <person name="Gammuto L."/>
            <person name="Bellinzona G."/>
            <person name="Sabaneyeva E."/>
            <person name="Potekhin A."/>
            <person name="Serra V."/>
            <person name="Petroni G."/>
            <person name="Sassera D."/>
        </authorList>
    </citation>
    <scope>NUCLEOTIDE SEQUENCE [LARGE SCALE GENOMIC DNA]</scope>
    <source>
        <strain evidence="15 16">Kr 154-4</strain>
    </source>
</reference>
<protein>
    <recommendedName>
        <fullName evidence="4 13">Threonylcarbamoyl-AMP synthase</fullName>
        <shortName evidence="13">TC-AMP synthase</shortName>
        <ecNumber evidence="3 13">2.7.7.87</ecNumber>
    </recommendedName>
    <alternativeName>
        <fullName evidence="11 13">L-threonylcarbamoyladenylate synthase</fullName>
    </alternativeName>
</protein>
<dbReference type="EMBL" id="CP112932">
    <property type="protein sequence ID" value="WPY01310.1"/>
    <property type="molecule type" value="Genomic_DNA"/>
</dbReference>
<accession>A0ABZ0UTE2</accession>
<dbReference type="InterPro" id="IPR010923">
    <property type="entry name" value="T(6)A37_SUA5"/>
</dbReference>
<dbReference type="PANTHER" id="PTHR17490:SF16">
    <property type="entry name" value="THREONYLCARBAMOYL-AMP SYNTHASE"/>
    <property type="match status" value="1"/>
</dbReference>
<evidence type="ECO:0000256" key="13">
    <source>
        <dbReference type="PIRNR" id="PIRNR004930"/>
    </source>
</evidence>
<evidence type="ECO:0000256" key="6">
    <source>
        <dbReference type="ARBA" id="ARBA00022679"/>
    </source>
</evidence>
<dbReference type="InterPro" id="IPR038385">
    <property type="entry name" value="Sua5/YwlC_C"/>
</dbReference>
<evidence type="ECO:0000256" key="7">
    <source>
        <dbReference type="ARBA" id="ARBA00022694"/>
    </source>
</evidence>
<dbReference type="InterPro" id="IPR017945">
    <property type="entry name" value="DHBP_synth_RibB-like_a/b_dom"/>
</dbReference>
<dbReference type="Pfam" id="PF03481">
    <property type="entry name" value="Sua5_C"/>
    <property type="match status" value="1"/>
</dbReference>
<feature type="domain" description="YrdC-like" evidence="14">
    <location>
        <begin position="1"/>
        <end position="189"/>
    </location>
</feature>
<evidence type="ECO:0000256" key="4">
    <source>
        <dbReference type="ARBA" id="ARBA00015492"/>
    </source>
</evidence>
<evidence type="ECO:0000256" key="5">
    <source>
        <dbReference type="ARBA" id="ARBA00022490"/>
    </source>
</evidence>
<gene>
    <name evidence="15" type="ORF">Trichorick_01220</name>
</gene>
<dbReference type="Proteomes" id="UP001326613">
    <property type="component" value="Chromosome"/>
</dbReference>
<evidence type="ECO:0000256" key="8">
    <source>
        <dbReference type="ARBA" id="ARBA00022695"/>
    </source>
</evidence>
<dbReference type="NCBIfam" id="TIGR00057">
    <property type="entry name" value="L-threonylcarbamoyladenylate synthase"/>
    <property type="match status" value="1"/>
</dbReference>
<organism evidence="15 16">
    <name type="scientific">Candidatus Trichorickettsia mobilis</name>
    <dbReference type="NCBI Taxonomy" id="1346319"/>
    <lineage>
        <taxon>Bacteria</taxon>
        <taxon>Pseudomonadati</taxon>
        <taxon>Pseudomonadota</taxon>
        <taxon>Alphaproteobacteria</taxon>
        <taxon>Rickettsiales</taxon>
        <taxon>Rickettsiaceae</taxon>
        <taxon>Rickettsieae</taxon>
        <taxon>Candidatus Trichorickettsia</taxon>
    </lineage>
</organism>
<evidence type="ECO:0000256" key="10">
    <source>
        <dbReference type="ARBA" id="ARBA00022840"/>
    </source>
</evidence>
<dbReference type="EC" id="2.7.7.87" evidence="3 13"/>